<proteinExistence type="predicted"/>
<dbReference type="AlphaFoldDB" id="A0A0G1PPH7"/>
<protein>
    <submittedName>
        <fullName evidence="1">Uncharacterized protein</fullName>
    </submittedName>
</protein>
<organism evidence="1 2">
    <name type="scientific">Candidatus Azambacteria bacterium GW2011_GWB1_46_27</name>
    <dbReference type="NCBI Taxonomy" id="1618617"/>
    <lineage>
        <taxon>Bacteria</taxon>
        <taxon>Candidatus Azamiibacteriota</taxon>
    </lineage>
</organism>
<evidence type="ECO:0000313" key="2">
    <source>
        <dbReference type="Proteomes" id="UP000034067"/>
    </source>
</evidence>
<evidence type="ECO:0000313" key="1">
    <source>
        <dbReference type="EMBL" id="KKU34659.1"/>
    </source>
</evidence>
<accession>A0A0G1PPH7</accession>
<reference evidence="1 2" key="1">
    <citation type="journal article" date="2015" name="Nature">
        <title>rRNA introns, odd ribosomes, and small enigmatic genomes across a large radiation of phyla.</title>
        <authorList>
            <person name="Brown C.T."/>
            <person name="Hug L.A."/>
            <person name="Thomas B.C."/>
            <person name="Sharon I."/>
            <person name="Castelle C.J."/>
            <person name="Singh A."/>
            <person name="Wilkins M.J."/>
            <person name="Williams K.H."/>
            <person name="Banfield J.F."/>
        </authorList>
    </citation>
    <scope>NUCLEOTIDE SEQUENCE [LARGE SCALE GENOMIC DNA]</scope>
</reference>
<name>A0A0G1PPH7_9BACT</name>
<gene>
    <name evidence="1" type="ORF">UX48_C0028G0015</name>
</gene>
<dbReference type="Proteomes" id="UP000034067">
    <property type="component" value="Unassembled WGS sequence"/>
</dbReference>
<comment type="caution">
    <text evidence="1">The sequence shown here is derived from an EMBL/GenBank/DDBJ whole genome shotgun (WGS) entry which is preliminary data.</text>
</comment>
<dbReference type="EMBL" id="LCMJ01000028">
    <property type="protein sequence ID" value="KKU34659.1"/>
    <property type="molecule type" value="Genomic_DNA"/>
</dbReference>
<sequence length="178" mass="20302">MFQILPAQTFAMSMAMILRLIQAEFMLSEILKATAGRDNGRSRNWTSAAILFLLLVQAESRVIFRRAAVPSRKTFLLIQPDFTLPAMILPPEIGNGALIKEARQTVLQSGRERQILLQALITRMRLSWTLPGSYMPEAWIFRWEMGSGVLKAEGPRRLLRPPRLRRKARVPSATRARF</sequence>